<comment type="caution">
    <text evidence="1">The sequence shown here is derived from an EMBL/GenBank/DDBJ whole genome shotgun (WGS) entry which is preliminary data.</text>
</comment>
<sequence length="135" mass="15035">MTCYPSHLPPLIPPDLRAELLRNGARGEDHIPVIKLFYPRGAPLWLVTAMSQDGDRLFGLADLGFGCPELGYFSLREITSVQGTRGPLIRRDRRFVARYPLSVYVEAARMAGEITEMDILLRLAAGALRTGRSTH</sequence>
<gene>
    <name evidence="1" type="ORF">NYP16_06970</name>
</gene>
<name>A0A9X3TXU6_9PROT</name>
<dbReference type="AlphaFoldDB" id="A0A9X3TXU6"/>
<reference evidence="1" key="2">
    <citation type="journal article" date="2023" name="Syst. Appl. Microbiol.">
        <title>Govania unica gen. nov., sp. nov., a rare biosphere bacterium that represents a novel family in the class Alphaproteobacteria.</title>
        <authorList>
            <person name="Vandamme P."/>
            <person name="Peeters C."/>
            <person name="Hettiarachchi A."/>
            <person name="Cnockaert M."/>
            <person name="Carlier A."/>
        </authorList>
    </citation>
    <scope>NUCLEOTIDE SEQUENCE</scope>
    <source>
        <strain evidence="1">LMG 31809</strain>
    </source>
</reference>
<keyword evidence="2" id="KW-1185">Reference proteome</keyword>
<evidence type="ECO:0000313" key="1">
    <source>
        <dbReference type="EMBL" id="MDA5193694.1"/>
    </source>
</evidence>
<dbReference type="RefSeq" id="WP_274943393.1">
    <property type="nucleotide sequence ID" value="NZ_JANWOI010000002.1"/>
</dbReference>
<dbReference type="EMBL" id="JANWOI010000002">
    <property type="protein sequence ID" value="MDA5193694.1"/>
    <property type="molecule type" value="Genomic_DNA"/>
</dbReference>
<organism evidence="1 2">
    <name type="scientific">Govanella unica</name>
    <dbReference type="NCBI Taxonomy" id="2975056"/>
    <lineage>
        <taxon>Bacteria</taxon>
        <taxon>Pseudomonadati</taxon>
        <taxon>Pseudomonadota</taxon>
        <taxon>Alphaproteobacteria</taxon>
        <taxon>Emcibacterales</taxon>
        <taxon>Govanellaceae</taxon>
        <taxon>Govanella</taxon>
    </lineage>
</organism>
<accession>A0A9X3TXU6</accession>
<dbReference type="InterPro" id="IPR021341">
    <property type="entry name" value="DUF2958"/>
</dbReference>
<dbReference type="Pfam" id="PF11171">
    <property type="entry name" value="DUF2958"/>
    <property type="match status" value="1"/>
</dbReference>
<evidence type="ECO:0000313" key="2">
    <source>
        <dbReference type="Proteomes" id="UP001141619"/>
    </source>
</evidence>
<dbReference type="Proteomes" id="UP001141619">
    <property type="component" value="Unassembled WGS sequence"/>
</dbReference>
<reference evidence="1" key="1">
    <citation type="submission" date="2022-08" db="EMBL/GenBank/DDBJ databases">
        <authorList>
            <person name="Vandamme P."/>
            <person name="Hettiarachchi A."/>
            <person name="Peeters C."/>
            <person name="Cnockaert M."/>
            <person name="Carlier A."/>
        </authorList>
    </citation>
    <scope>NUCLEOTIDE SEQUENCE</scope>
    <source>
        <strain evidence="1">LMG 31809</strain>
    </source>
</reference>
<proteinExistence type="predicted"/>
<protein>
    <submittedName>
        <fullName evidence="1">DUF2958 domain-containing protein</fullName>
    </submittedName>
</protein>